<comment type="similarity">
    <text evidence="2">Belongs to the PpiC/parvulin rotamase family.</text>
</comment>
<keyword evidence="5 8" id="KW-0697">Rotamase</keyword>
<gene>
    <name evidence="10" type="ORF">GRI32_09560</name>
</gene>
<sequence length="306" mass="34780">MNLLRLLLKEPLTHFVLLGGLLFAAYSLVTERDVLDADSRVITVDREALTNFLQYRSSAFEPGFFTAQYDSMSDEQLAELARSYVREEAMAREASALGLDKNDYVIRRRMVQKIEYLVAGADLNPRPPTEQELRTYFEAHMDDFRQDAEFTFTHVFVDAEKDHPGGMEAEARRLLARLRSAHAGFNDAPAYGDRFPYQRNYVRQFLGPIANELGPQFAARLAALQPGENWQGPFAGNYGLHLILFTDRTQAREPDFSEVREQVLAAVQEERRTSTREALLDELVDQYELRYVGVPSIESLAGNGDS</sequence>
<dbReference type="EC" id="5.2.1.8" evidence="3"/>
<keyword evidence="11" id="KW-1185">Reference proteome</keyword>
<dbReference type="Pfam" id="PF13145">
    <property type="entry name" value="Rotamase_2"/>
    <property type="match status" value="1"/>
</dbReference>
<proteinExistence type="inferred from homology"/>
<evidence type="ECO:0000256" key="6">
    <source>
        <dbReference type="ARBA" id="ARBA00030642"/>
    </source>
</evidence>
<keyword evidence="8" id="KW-0413">Isomerase</keyword>
<dbReference type="OrthoDB" id="196786at2"/>
<dbReference type="RefSeq" id="WP_160591630.1">
    <property type="nucleotide sequence ID" value="NZ_BAAAFP010000003.1"/>
</dbReference>
<evidence type="ECO:0000256" key="4">
    <source>
        <dbReference type="ARBA" id="ARBA00018370"/>
    </source>
</evidence>
<name>A0A844ZPL0_9SPHN</name>
<reference evidence="10 11" key="1">
    <citation type="submission" date="2019-12" db="EMBL/GenBank/DDBJ databases">
        <title>Genomic-based taxomic classification of the family Erythrobacteraceae.</title>
        <authorList>
            <person name="Xu L."/>
        </authorList>
    </citation>
    <scope>NUCLEOTIDE SEQUENCE [LARGE SCALE GENOMIC DNA]</scope>
    <source>
        <strain evidence="10 11">JCM 16339</strain>
    </source>
</reference>
<evidence type="ECO:0000259" key="9">
    <source>
        <dbReference type="PROSITE" id="PS50198"/>
    </source>
</evidence>
<accession>A0A844ZPL0</accession>
<evidence type="ECO:0000313" key="11">
    <source>
        <dbReference type="Proteomes" id="UP000435243"/>
    </source>
</evidence>
<dbReference type="InterPro" id="IPR000297">
    <property type="entry name" value="PPIase_PpiC"/>
</dbReference>
<evidence type="ECO:0000256" key="1">
    <source>
        <dbReference type="ARBA" id="ARBA00000971"/>
    </source>
</evidence>
<dbReference type="InterPro" id="IPR050245">
    <property type="entry name" value="PrsA_foldase"/>
</dbReference>
<comment type="caution">
    <text evidence="10">The sequence shown here is derived from an EMBL/GenBank/DDBJ whole genome shotgun (WGS) entry which is preliminary data.</text>
</comment>
<organism evidence="10 11">
    <name type="scientific">Alteraurantiacibacter aestuarii</name>
    <dbReference type="NCBI Taxonomy" id="650004"/>
    <lineage>
        <taxon>Bacteria</taxon>
        <taxon>Pseudomonadati</taxon>
        <taxon>Pseudomonadota</taxon>
        <taxon>Alphaproteobacteria</taxon>
        <taxon>Sphingomonadales</taxon>
        <taxon>Erythrobacteraceae</taxon>
        <taxon>Alteraurantiacibacter</taxon>
    </lineage>
</organism>
<dbReference type="Proteomes" id="UP000435243">
    <property type="component" value="Unassembled WGS sequence"/>
</dbReference>
<protein>
    <recommendedName>
        <fullName evidence="4">Parvulin-like PPIase</fullName>
        <ecNumber evidence="3">5.2.1.8</ecNumber>
    </recommendedName>
    <alternativeName>
        <fullName evidence="6">Peptidyl-prolyl cis-trans isomerase plp</fullName>
    </alternativeName>
    <alternativeName>
        <fullName evidence="7">Rotamase plp</fullName>
    </alternativeName>
</protein>
<dbReference type="EMBL" id="WTYY01000004">
    <property type="protein sequence ID" value="MXO88986.1"/>
    <property type="molecule type" value="Genomic_DNA"/>
</dbReference>
<dbReference type="PANTHER" id="PTHR47245:SF2">
    <property type="entry name" value="PEPTIDYL-PROLYL CIS-TRANS ISOMERASE HP_0175-RELATED"/>
    <property type="match status" value="1"/>
</dbReference>
<feature type="domain" description="PpiC" evidence="9">
    <location>
        <begin position="147"/>
        <end position="247"/>
    </location>
</feature>
<comment type="catalytic activity">
    <reaction evidence="1">
        <text>[protein]-peptidylproline (omega=180) = [protein]-peptidylproline (omega=0)</text>
        <dbReference type="Rhea" id="RHEA:16237"/>
        <dbReference type="Rhea" id="RHEA-COMP:10747"/>
        <dbReference type="Rhea" id="RHEA-COMP:10748"/>
        <dbReference type="ChEBI" id="CHEBI:83833"/>
        <dbReference type="ChEBI" id="CHEBI:83834"/>
        <dbReference type="EC" id="5.2.1.8"/>
    </reaction>
</comment>
<dbReference type="InterPro" id="IPR046357">
    <property type="entry name" value="PPIase_dom_sf"/>
</dbReference>
<evidence type="ECO:0000256" key="7">
    <source>
        <dbReference type="ARBA" id="ARBA00031484"/>
    </source>
</evidence>
<evidence type="ECO:0000313" key="10">
    <source>
        <dbReference type="EMBL" id="MXO88986.1"/>
    </source>
</evidence>
<dbReference type="PROSITE" id="PS50198">
    <property type="entry name" value="PPIC_PPIASE_2"/>
    <property type="match status" value="1"/>
</dbReference>
<evidence type="ECO:0000256" key="5">
    <source>
        <dbReference type="ARBA" id="ARBA00023110"/>
    </source>
</evidence>
<dbReference type="AlphaFoldDB" id="A0A844ZPL0"/>
<dbReference type="GO" id="GO:0003755">
    <property type="term" value="F:peptidyl-prolyl cis-trans isomerase activity"/>
    <property type="evidence" value="ECO:0007669"/>
    <property type="project" value="UniProtKB-KW"/>
</dbReference>
<dbReference type="Gene3D" id="3.10.50.40">
    <property type="match status" value="1"/>
</dbReference>
<evidence type="ECO:0000256" key="8">
    <source>
        <dbReference type="PROSITE-ProRule" id="PRU00278"/>
    </source>
</evidence>
<dbReference type="PANTHER" id="PTHR47245">
    <property type="entry name" value="PEPTIDYLPROLYL ISOMERASE"/>
    <property type="match status" value="1"/>
</dbReference>
<evidence type="ECO:0000256" key="2">
    <source>
        <dbReference type="ARBA" id="ARBA00007656"/>
    </source>
</evidence>
<evidence type="ECO:0000256" key="3">
    <source>
        <dbReference type="ARBA" id="ARBA00013194"/>
    </source>
</evidence>